<protein>
    <submittedName>
        <fullName evidence="1">Uncharacterized protein</fullName>
    </submittedName>
</protein>
<accession>A0A401S4F2</accession>
<name>A0A401S4F2_CHIPU</name>
<dbReference type="EMBL" id="BEZZ01000081">
    <property type="protein sequence ID" value="GCC25261.1"/>
    <property type="molecule type" value="Genomic_DNA"/>
</dbReference>
<proteinExistence type="predicted"/>
<organism evidence="1 2">
    <name type="scientific">Chiloscyllium punctatum</name>
    <name type="common">Brownbanded bambooshark</name>
    <name type="synonym">Hemiscyllium punctatum</name>
    <dbReference type="NCBI Taxonomy" id="137246"/>
    <lineage>
        <taxon>Eukaryota</taxon>
        <taxon>Metazoa</taxon>
        <taxon>Chordata</taxon>
        <taxon>Craniata</taxon>
        <taxon>Vertebrata</taxon>
        <taxon>Chondrichthyes</taxon>
        <taxon>Elasmobranchii</taxon>
        <taxon>Galeomorphii</taxon>
        <taxon>Galeoidea</taxon>
        <taxon>Orectolobiformes</taxon>
        <taxon>Hemiscylliidae</taxon>
        <taxon>Chiloscyllium</taxon>
    </lineage>
</organism>
<sequence>MQITDRQITPKPDNTEQSNELLQRNDEFHPLYFEGFAFCTFIDKELPRSEMPMYPTLTERESCLKPWPEGDFMKGAEQSCTVEGIKLNYKE</sequence>
<dbReference type="Proteomes" id="UP000287033">
    <property type="component" value="Unassembled WGS sequence"/>
</dbReference>
<gene>
    <name evidence="1" type="ORF">chiPu_0003669</name>
</gene>
<evidence type="ECO:0000313" key="2">
    <source>
        <dbReference type="Proteomes" id="UP000287033"/>
    </source>
</evidence>
<keyword evidence="2" id="KW-1185">Reference proteome</keyword>
<evidence type="ECO:0000313" key="1">
    <source>
        <dbReference type="EMBL" id="GCC25261.1"/>
    </source>
</evidence>
<comment type="caution">
    <text evidence="1">The sequence shown here is derived from an EMBL/GenBank/DDBJ whole genome shotgun (WGS) entry which is preliminary data.</text>
</comment>
<reference evidence="1 2" key="1">
    <citation type="journal article" date="2018" name="Nat. Ecol. Evol.">
        <title>Shark genomes provide insights into elasmobranch evolution and the origin of vertebrates.</title>
        <authorList>
            <person name="Hara Y"/>
            <person name="Yamaguchi K"/>
            <person name="Onimaru K"/>
            <person name="Kadota M"/>
            <person name="Koyanagi M"/>
            <person name="Keeley SD"/>
            <person name="Tatsumi K"/>
            <person name="Tanaka K"/>
            <person name="Motone F"/>
            <person name="Kageyama Y"/>
            <person name="Nozu R"/>
            <person name="Adachi N"/>
            <person name="Nishimura O"/>
            <person name="Nakagawa R"/>
            <person name="Tanegashima C"/>
            <person name="Kiyatake I"/>
            <person name="Matsumoto R"/>
            <person name="Murakumo K"/>
            <person name="Nishida K"/>
            <person name="Terakita A"/>
            <person name="Kuratani S"/>
            <person name="Sato K"/>
            <person name="Hyodo S Kuraku.S."/>
        </authorList>
    </citation>
    <scope>NUCLEOTIDE SEQUENCE [LARGE SCALE GENOMIC DNA]</scope>
</reference>
<dbReference type="AlphaFoldDB" id="A0A401S4F2"/>